<dbReference type="SUPFAM" id="SSF55729">
    <property type="entry name" value="Acyl-CoA N-acyltransferases (Nat)"/>
    <property type="match status" value="1"/>
</dbReference>
<evidence type="ECO:0000259" key="7">
    <source>
        <dbReference type="Pfam" id="PF04377"/>
    </source>
</evidence>
<evidence type="ECO:0000259" key="6">
    <source>
        <dbReference type="Pfam" id="PF04376"/>
    </source>
</evidence>
<dbReference type="Pfam" id="PF04377">
    <property type="entry name" value="ATE_C"/>
    <property type="match status" value="1"/>
</dbReference>
<comment type="subcellular location">
    <subcellularLocation>
        <location evidence="4">Cytoplasm</location>
    </subcellularLocation>
</comment>
<proteinExistence type="inferred from homology"/>
<dbReference type="Pfam" id="PF04376">
    <property type="entry name" value="ATE_N"/>
    <property type="match status" value="1"/>
</dbReference>
<dbReference type="HAMAP" id="MF_00689">
    <property type="entry name" value="Bpt"/>
    <property type="match status" value="1"/>
</dbReference>
<keyword evidence="9" id="KW-1185">Reference proteome</keyword>
<comment type="catalytic activity">
    <reaction evidence="4">
        <text>N-terminal L-glutamyl-[protein] + L-leucyl-tRNA(Leu) = N-terminal L-leucyl-L-glutamyl-[protein] + tRNA(Leu) + H(+)</text>
        <dbReference type="Rhea" id="RHEA:50412"/>
        <dbReference type="Rhea" id="RHEA-COMP:9613"/>
        <dbReference type="Rhea" id="RHEA-COMP:9622"/>
        <dbReference type="Rhea" id="RHEA-COMP:12664"/>
        <dbReference type="Rhea" id="RHEA-COMP:12668"/>
        <dbReference type="ChEBI" id="CHEBI:15378"/>
        <dbReference type="ChEBI" id="CHEBI:64721"/>
        <dbReference type="ChEBI" id="CHEBI:78442"/>
        <dbReference type="ChEBI" id="CHEBI:78494"/>
        <dbReference type="ChEBI" id="CHEBI:133041"/>
        <dbReference type="EC" id="2.3.2.29"/>
    </reaction>
</comment>
<dbReference type="InterPro" id="IPR030700">
    <property type="entry name" value="N-end_Aminoacyl_Trfase"/>
</dbReference>
<dbReference type="NCBIfam" id="NF002346">
    <property type="entry name" value="PRK01305.2-3"/>
    <property type="match status" value="1"/>
</dbReference>
<comment type="function">
    <text evidence="4">Functions in the N-end rule pathway of protein degradation where it conjugates Leu from its aminoacyl-tRNA to the N-termini of proteins containing an N-terminal aspartate or glutamate.</text>
</comment>
<dbReference type="PANTHER" id="PTHR21367">
    <property type="entry name" value="ARGININE-TRNA-PROTEIN TRANSFERASE 1"/>
    <property type="match status" value="1"/>
</dbReference>
<comment type="similarity">
    <text evidence="4">Belongs to the R-transferase family. Bpt subfamily.</text>
</comment>
<accession>A0ABU9IB97</accession>
<dbReference type="PANTHER" id="PTHR21367:SF1">
    <property type="entry name" value="ARGINYL-TRNA--PROTEIN TRANSFERASE 1"/>
    <property type="match status" value="1"/>
</dbReference>
<keyword evidence="2 4" id="KW-0808">Transferase</keyword>
<feature type="domain" description="N-end aminoacyl transferase N-terminal" evidence="6">
    <location>
        <begin position="17"/>
        <end position="86"/>
    </location>
</feature>
<dbReference type="EMBL" id="JBBYHV010000001">
    <property type="protein sequence ID" value="MEL1249490.1"/>
    <property type="molecule type" value="Genomic_DNA"/>
</dbReference>
<name>A0ABU9IB97_9SPHN</name>
<dbReference type="InterPro" id="IPR007471">
    <property type="entry name" value="N-end_Aminoacyl_Trfase_N"/>
</dbReference>
<dbReference type="PIRSF" id="PIRSF037208">
    <property type="entry name" value="ATE_pro_prd"/>
    <property type="match status" value="1"/>
</dbReference>
<sequence>MTAPVRFPRFFVTSPAPCPYLPGRTERKVFTELKGPHSEQLNDALGRIGFRRSQTVAYRPSCEGCRACVSVRVVANEFQPSKAQRRVMNRNRDLVVSECRPWATAEQFSLLQRYLEHRHPGGGMAAMDEVDYADMVEHTSVSSFVIEYREPSADGRPGRLVAACLTDRQGDGLSMIYSFYDPAIEDRTGLGNFVILDHIERATKAGLPYVYLGYWVEGSPRMQYKVRFRPLDVLGAEGWRRLGDDEQRRLIENVAKGGTSRDAAEEGSTKDPAADLQREFKLA</sequence>
<feature type="compositionally biased region" description="Basic and acidic residues" evidence="5">
    <location>
        <begin position="262"/>
        <end position="275"/>
    </location>
</feature>
<dbReference type="GO" id="GO:0004057">
    <property type="term" value="F:arginyl-tRNA--protein transferase activity"/>
    <property type="evidence" value="ECO:0007669"/>
    <property type="project" value="UniProtKB-EC"/>
</dbReference>
<dbReference type="InterPro" id="IPR016181">
    <property type="entry name" value="Acyl_CoA_acyltransferase"/>
</dbReference>
<feature type="region of interest" description="Disordered" evidence="5">
    <location>
        <begin position="254"/>
        <end position="275"/>
    </location>
</feature>
<comment type="caution">
    <text evidence="8">The sequence shown here is derived from an EMBL/GenBank/DDBJ whole genome shotgun (WGS) entry which is preliminary data.</text>
</comment>
<dbReference type="InterPro" id="IPR017138">
    <property type="entry name" value="Asp_Glu_LeuTrfase"/>
</dbReference>
<evidence type="ECO:0000256" key="3">
    <source>
        <dbReference type="ARBA" id="ARBA00023315"/>
    </source>
</evidence>
<keyword evidence="3 4" id="KW-0012">Acyltransferase</keyword>
<dbReference type="NCBIfam" id="NF002343">
    <property type="entry name" value="PRK01305.1-4"/>
    <property type="match status" value="1"/>
</dbReference>
<dbReference type="NCBIfam" id="NF002342">
    <property type="entry name" value="PRK01305.1-3"/>
    <property type="match status" value="1"/>
</dbReference>
<evidence type="ECO:0000256" key="2">
    <source>
        <dbReference type="ARBA" id="ARBA00022679"/>
    </source>
</evidence>
<gene>
    <name evidence="4" type="primary">bpt</name>
    <name evidence="8" type="ORF">AAEO60_02270</name>
</gene>
<comment type="catalytic activity">
    <reaction evidence="4">
        <text>N-terminal L-aspartyl-[protein] + L-leucyl-tRNA(Leu) = N-terminal L-leucyl-L-aspartyl-[protein] + tRNA(Leu) + H(+)</text>
        <dbReference type="Rhea" id="RHEA:50420"/>
        <dbReference type="Rhea" id="RHEA-COMP:9613"/>
        <dbReference type="Rhea" id="RHEA-COMP:9622"/>
        <dbReference type="Rhea" id="RHEA-COMP:12669"/>
        <dbReference type="Rhea" id="RHEA-COMP:12674"/>
        <dbReference type="ChEBI" id="CHEBI:15378"/>
        <dbReference type="ChEBI" id="CHEBI:64720"/>
        <dbReference type="ChEBI" id="CHEBI:78442"/>
        <dbReference type="ChEBI" id="CHEBI:78494"/>
        <dbReference type="ChEBI" id="CHEBI:133042"/>
        <dbReference type="EC" id="2.3.2.29"/>
    </reaction>
</comment>
<reference evidence="8 9" key="1">
    <citation type="submission" date="2024-04" db="EMBL/GenBank/DDBJ databases">
        <title>Aurantiacibacter sp. DGU6 16S ribosomal RNA gene Genome sequencing and assembly.</title>
        <authorList>
            <person name="Park S."/>
        </authorList>
    </citation>
    <scope>NUCLEOTIDE SEQUENCE [LARGE SCALE GENOMIC DNA]</scope>
    <source>
        <strain evidence="8 9">DGU6</strain>
    </source>
</reference>
<evidence type="ECO:0000256" key="1">
    <source>
        <dbReference type="ARBA" id="ARBA00022490"/>
    </source>
</evidence>
<evidence type="ECO:0000313" key="8">
    <source>
        <dbReference type="EMBL" id="MEL1249490.1"/>
    </source>
</evidence>
<organism evidence="8 9">
    <name type="scientific">Aurantiacibacter gilvus</name>
    <dbReference type="NCBI Taxonomy" id="3139141"/>
    <lineage>
        <taxon>Bacteria</taxon>
        <taxon>Pseudomonadati</taxon>
        <taxon>Pseudomonadota</taxon>
        <taxon>Alphaproteobacteria</taxon>
        <taxon>Sphingomonadales</taxon>
        <taxon>Erythrobacteraceae</taxon>
        <taxon>Aurantiacibacter</taxon>
    </lineage>
</organism>
<evidence type="ECO:0000256" key="5">
    <source>
        <dbReference type="SAM" id="MobiDB-lite"/>
    </source>
</evidence>
<feature type="domain" description="N-end rule aminoacyl transferase C-terminal" evidence="7">
    <location>
        <begin position="106"/>
        <end position="234"/>
    </location>
</feature>
<protein>
    <recommendedName>
        <fullName evidence="4">Aspartate/glutamate leucyltransferase</fullName>
        <ecNumber evidence="4">2.3.2.29</ecNumber>
    </recommendedName>
</protein>
<dbReference type="InterPro" id="IPR007472">
    <property type="entry name" value="N-end_Aminoacyl_Trfase_C"/>
</dbReference>
<dbReference type="Proteomes" id="UP001497045">
    <property type="component" value="Unassembled WGS sequence"/>
</dbReference>
<keyword evidence="1 4" id="KW-0963">Cytoplasm</keyword>
<evidence type="ECO:0000256" key="4">
    <source>
        <dbReference type="HAMAP-Rule" id="MF_00689"/>
    </source>
</evidence>
<dbReference type="RefSeq" id="WP_341672025.1">
    <property type="nucleotide sequence ID" value="NZ_JBBYHV010000001.1"/>
</dbReference>
<dbReference type="EC" id="2.3.2.29" evidence="4"/>
<evidence type="ECO:0000313" key="9">
    <source>
        <dbReference type="Proteomes" id="UP001497045"/>
    </source>
</evidence>